<comment type="caution">
    <text evidence="2">The sequence shown here is derived from an EMBL/GenBank/DDBJ whole genome shotgun (WGS) entry which is preliminary data.</text>
</comment>
<dbReference type="Proteomes" id="UP001141552">
    <property type="component" value="Unassembled WGS sequence"/>
</dbReference>
<feature type="region of interest" description="Disordered" evidence="1">
    <location>
        <begin position="91"/>
        <end position="115"/>
    </location>
</feature>
<accession>A0A9Q0FAX1</accession>
<evidence type="ECO:0000256" key="1">
    <source>
        <dbReference type="SAM" id="MobiDB-lite"/>
    </source>
</evidence>
<gene>
    <name evidence="2" type="ORF">Tsubulata_006457</name>
</gene>
<dbReference type="EMBL" id="JAKUCV010006422">
    <property type="protein sequence ID" value="KAJ4827405.1"/>
    <property type="molecule type" value="Genomic_DNA"/>
</dbReference>
<dbReference type="OrthoDB" id="1002078at2759"/>
<protein>
    <recommendedName>
        <fullName evidence="4">DUF4283 domain-containing protein</fullName>
    </recommendedName>
</protein>
<proteinExistence type="predicted"/>
<evidence type="ECO:0008006" key="4">
    <source>
        <dbReference type="Google" id="ProtNLM"/>
    </source>
</evidence>
<sequence length="257" mass="27155">MEDCLRALTEGPWVIMDHYLTVEPWEPNFDPLAHKKSERGKYAKVAVELDLSKPLDTETTTGSRYAALEVEPVPVQRMAGALAVAQGKGKEKVGSATDVAADKPRQTGKTKSTNRKKEDLVLPLVPVGGSLTFSAGPVTSSLNVPPLPPLSSALAVSSASDVMLSNVSSLPLPSSALPAPPVSSVMLSNAPTMVPSSSMEVDFDVRGQSHSVLQDPGGASSKDTSLKILFVVVVLMVFRFEKFRVDRGVSGCVGGRV</sequence>
<organism evidence="2 3">
    <name type="scientific">Turnera subulata</name>
    <dbReference type="NCBI Taxonomy" id="218843"/>
    <lineage>
        <taxon>Eukaryota</taxon>
        <taxon>Viridiplantae</taxon>
        <taxon>Streptophyta</taxon>
        <taxon>Embryophyta</taxon>
        <taxon>Tracheophyta</taxon>
        <taxon>Spermatophyta</taxon>
        <taxon>Magnoliopsida</taxon>
        <taxon>eudicotyledons</taxon>
        <taxon>Gunneridae</taxon>
        <taxon>Pentapetalae</taxon>
        <taxon>rosids</taxon>
        <taxon>fabids</taxon>
        <taxon>Malpighiales</taxon>
        <taxon>Passifloraceae</taxon>
        <taxon>Turnera</taxon>
    </lineage>
</organism>
<evidence type="ECO:0000313" key="2">
    <source>
        <dbReference type="EMBL" id="KAJ4827405.1"/>
    </source>
</evidence>
<evidence type="ECO:0000313" key="3">
    <source>
        <dbReference type="Proteomes" id="UP001141552"/>
    </source>
</evidence>
<dbReference type="AlphaFoldDB" id="A0A9Q0FAX1"/>
<reference evidence="2" key="1">
    <citation type="submission" date="2022-02" db="EMBL/GenBank/DDBJ databases">
        <authorList>
            <person name="Henning P.M."/>
            <person name="McCubbin A.G."/>
            <person name="Shore J.S."/>
        </authorList>
    </citation>
    <scope>NUCLEOTIDE SEQUENCE</scope>
    <source>
        <strain evidence="2">F60SS</strain>
        <tissue evidence="2">Leaves</tissue>
    </source>
</reference>
<name>A0A9Q0FAX1_9ROSI</name>
<keyword evidence="3" id="KW-1185">Reference proteome</keyword>
<reference evidence="2" key="2">
    <citation type="journal article" date="2023" name="Plants (Basel)">
        <title>Annotation of the Turnera subulata (Passifloraceae) Draft Genome Reveals the S-Locus Evolved after the Divergence of Turneroideae from Passifloroideae in a Stepwise Manner.</title>
        <authorList>
            <person name="Henning P.M."/>
            <person name="Roalson E.H."/>
            <person name="Mir W."/>
            <person name="McCubbin A.G."/>
            <person name="Shore J.S."/>
        </authorList>
    </citation>
    <scope>NUCLEOTIDE SEQUENCE</scope>
    <source>
        <strain evidence="2">F60SS</strain>
    </source>
</reference>